<proteinExistence type="predicted"/>
<comment type="caution">
    <text evidence="2">The sequence shown here is derived from an EMBL/GenBank/DDBJ whole genome shotgun (WGS) entry which is preliminary data.</text>
</comment>
<dbReference type="EMBL" id="JBHTLM010000013">
    <property type="protein sequence ID" value="MFD1178009.1"/>
    <property type="molecule type" value="Genomic_DNA"/>
</dbReference>
<dbReference type="Proteomes" id="UP001597262">
    <property type="component" value="Unassembled WGS sequence"/>
</dbReference>
<feature type="domain" description="DinB-like" evidence="1">
    <location>
        <begin position="19"/>
        <end position="150"/>
    </location>
</feature>
<dbReference type="Gene3D" id="1.20.120.450">
    <property type="entry name" value="dinb family like domain"/>
    <property type="match status" value="1"/>
</dbReference>
<dbReference type="Pfam" id="PF12867">
    <property type="entry name" value="DinB_2"/>
    <property type="match status" value="1"/>
</dbReference>
<name>A0ABW3RZT8_9BACL</name>
<protein>
    <submittedName>
        <fullName evidence="2">DinB family protein</fullName>
    </submittedName>
</protein>
<evidence type="ECO:0000313" key="3">
    <source>
        <dbReference type="Proteomes" id="UP001597262"/>
    </source>
</evidence>
<sequence>MNDEIKSLIKEFKEWIPFVQSLRGISEEAWGSSLEAGKWCVKDIVSHIMMWDKYFYEDAITKIAADQDVALELSNFDDFNRQAASYGKTLTTDELLDQAIKYREKIAATIENLPDSALDKDYPGKDGNAFQFSSYLKDFIWHDQHHMAQIKKLI</sequence>
<accession>A0ABW3RZT8</accession>
<reference evidence="3" key="1">
    <citation type="journal article" date="2019" name="Int. J. Syst. Evol. Microbiol.">
        <title>The Global Catalogue of Microorganisms (GCM) 10K type strain sequencing project: providing services to taxonomists for standard genome sequencing and annotation.</title>
        <authorList>
            <consortium name="The Broad Institute Genomics Platform"/>
            <consortium name="The Broad Institute Genome Sequencing Center for Infectious Disease"/>
            <person name="Wu L."/>
            <person name="Ma J."/>
        </authorList>
    </citation>
    <scope>NUCLEOTIDE SEQUENCE [LARGE SCALE GENOMIC DNA]</scope>
    <source>
        <strain evidence="3">CCUG 59189</strain>
    </source>
</reference>
<organism evidence="2 3">
    <name type="scientific">Paenibacillus puldeungensis</name>
    <dbReference type="NCBI Taxonomy" id="696536"/>
    <lineage>
        <taxon>Bacteria</taxon>
        <taxon>Bacillati</taxon>
        <taxon>Bacillota</taxon>
        <taxon>Bacilli</taxon>
        <taxon>Bacillales</taxon>
        <taxon>Paenibacillaceae</taxon>
        <taxon>Paenibacillus</taxon>
    </lineage>
</organism>
<dbReference type="SUPFAM" id="SSF109854">
    <property type="entry name" value="DinB/YfiT-like putative metalloenzymes"/>
    <property type="match status" value="1"/>
</dbReference>
<evidence type="ECO:0000259" key="1">
    <source>
        <dbReference type="Pfam" id="PF12867"/>
    </source>
</evidence>
<dbReference type="InterPro" id="IPR024775">
    <property type="entry name" value="DinB-like"/>
</dbReference>
<dbReference type="RefSeq" id="WP_379320455.1">
    <property type="nucleotide sequence ID" value="NZ_JBHTLM010000013.1"/>
</dbReference>
<dbReference type="InterPro" id="IPR034660">
    <property type="entry name" value="DinB/YfiT-like"/>
</dbReference>
<gene>
    <name evidence="2" type="ORF">ACFQ3W_17100</name>
</gene>
<keyword evidence="3" id="KW-1185">Reference proteome</keyword>
<evidence type="ECO:0000313" key="2">
    <source>
        <dbReference type="EMBL" id="MFD1178009.1"/>
    </source>
</evidence>